<dbReference type="EMBL" id="LAZP02001174">
    <property type="protein sequence ID" value="PFH55129.1"/>
    <property type="molecule type" value="Genomic_DNA"/>
</dbReference>
<organism evidence="1 2">
    <name type="scientific">Ophiocordyceps unilateralis</name>
    <name type="common">Zombie-ant fungus</name>
    <name type="synonym">Torrubia unilateralis</name>
    <dbReference type="NCBI Taxonomy" id="268505"/>
    <lineage>
        <taxon>Eukaryota</taxon>
        <taxon>Fungi</taxon>
        <taxon>Dikarya</taxon>
        <taxon>Ascomycota</taxon>
        <taxon>Pezizomycotina</taxon>
        <taxon>Sordariomycetes</taxon>
        <taxon>Hypocreomycetidae</taxon>
        <taxon>Hypocreales</taxon>
        <taxon>Ophiocordycipitaceae</taxon>
        <taxon>Ophiocordyceps</taxon>
    </lineage>
</organism>
<accession>A0A2A9NYR5</accession>
<name>A0A2A9NYR5_OPHUN</name>
<dbReference type="OrthoDB" id="4795535at2759"/>
<reference evidence="1 2" key="1">
    <citation type="journal article" date="2015" name="BMC Genomics">
        <title>Gene expression during zombie ant biting behavior reflects the complexity underlying fungal parasitic behavioral manipulation.</title>
        <authorList>
            <person name="de Bekker C."/>
            <person name="Ohm R.A."/>
            <person name="Loreto R.G."/>
            <person name="Sebastian A."/>
            <person name="Albert I."/>
            <person name="Merrow M."/>
            <person name="Brachmann A."/>
            <person name="Hughes D.P."/>
        </authorList>
    </citation>
    <scope>NUCLEOTIDE SEQUENCE [LARGE SCALE GENOMIC DNA]</scope>
    <source>
        <strain evidence="1 2">SC16a</strain>
    </source>
</reference>
<sequence>MDSPSHLAQLPLRATPELVEKLRRSPDYFEIHEPEELTEFLDQIKAGDYDHIYVEPDVYTQIIDSATGDSVLQIAVRAGSLEGVEKILDRFGRSRGRFAQWSRHALFVHRNKAGDNCLHMAARKGILDLLIMVYRAIDDDGSWPAPWEHDTPNVPENRVYGYSALDESSSEHLLMLLTENSHGRTPAAEARAAGHDSLAQFLDDIVERLDPKGDRRSEAGMAKMLEIVRDVCHYDLVE</sequence>
<keyword evidence="2" id="KW-1185">Reference proteome</keyword>
<dbReference type="AlphaFoldDB" id="A0A2A9NYR5"/>
<protein>
    <recommendedName>
        <fullName evidence="3">Ankyrin repeat domain-containing protein</fullName>
    </recommendedName>
</protein>
<proteinExistence type="predicted"/>
<reference evidence="1 2" key="2">
    <citation type="journal article" date="2017" name="Sci. Rep.">
        <title>Ant-infecting Ophiocordyceps genomes reveal a high diversity of potential behavioral manipulation genes and a possible major role for enterotoxins.</title>
        <authorList>
            <person name="de Bekker C."/>
            <person name="Ohm R.A."/>
            <person name="Evans H.C."/>
            <person name="Brachmann A."/>
            <person name="Hughes D.P."/>
        </authorList>
    </citation>
    <scope>NUCLEOTIDE SEQUENCE [LARGE SCALE GENOMIC DNA]</scope>
    <source>
        <strain evidence="1 2">SC16a</strain>
    </source>
</reference>
<dbReference type="InterPro" id="IPR036770">
    <property type="entry name" value="Ankyrin_rpt-contain_sf"/>
</dbReference>
<dbReference type="Gene3D" id="1.25.40.20">
    <property type="entry name" value="Ankyrin repeat-containing domain"/>
    <property type="match status" value="1"/>
</dbReference>
<dbReference type="Proteomes" id="UP000037136">
    <property type="component" value="Unassembled WGS sequence"/>
</dbReference>
<dbReference type="SUPFAM" id="SSF48403">
    <property type="entry name" value="Ankyrin repeat"/>
    <property type="match status" value="1"/>
</dbReference>
<gene>
    <name evidence="1" type="ORF">XA68_10648</name>
</gene>
<evidence type="ECO:0000313" key="2">
    <source>
        <dbReference type="Proteomes" id="UP000037136"/>
    </source>
</evidence>
<evidence type="ECO:0000313" key="1">
    <source>
        <dbReference type="EMBL" id="PFH55129.1"/>
    </source>
</evidence>
<comment type="caution">
    <text evidence="1">The sequence shown here is derived from an EMBL/GenBank/DDBJ whole genome shotgun (WGS) entry which is preliminary data.</text>
</comment>
<evidence type="ECO:0008006" key="3">
    <source>
        <dbReference type="Google" id="ProtNLM"/>
    </source>
</evidence>